<keyword evidence="3 13" id="KW-0808">Transferase</keyword>
<dbReference type="InterPro" id="IPR005917">
    <property type="entry name" value="Pmev_kinase_bact"/>
</dbReference>
<dbReference type="InterPro" id="IPR014721">
    <property type="entry name" value="Ribsml_uS5_D2-typ_fold_subgr"/>
</dbReference>
<dbReference type="RefSeq" id="WP_328956095.1">
    <property type="nucleotide sequence ID" value="NZ_CP108110.1"/>
</dbReference>
<dbReference type="SUPFAM" id="SSF55060">
    <property type="entry name" value="GHMP Kinase, C-terminal domain"/>
    <property type="match status" value="1"/>
</dbReference>
<evidence type="ECO:0000259" key="12">
    <source>
        <dbReference type="Pfam" id="PF08544"/>
    </source>
</evidence>
<feature type="domain" description="GHMP kinase N-terminal" evidence="11">
    <location>
        <begin position="95"/>
        <end position="182"/>
    </location>
</feature>
<keyword evidence="14" id="KW-1185">Reference proteome</keyword>
<keyword evidence="8" id="KW-0443">Lipid metabolism</keyword>
<comment type="pathway">
    <text evidence="9">Isoprenoid biosynthesis; isopentenyl diphosphate biosynthesis via mevalonate pathway; isopentenyl diphosphate from (R)-mevalonate: step 1/3.</text>
</comment>
<feature type="domain" description="GHMP kinase C-terminal" evidence="12">
    <location>
        <begin position="273"/>
        <end position="338"/>
    </location>
</feature>
<evidence type="ECO:0000256" key="7">
    <source>
        <dbReference type="ARBA" id="ARBA00022842"/>
    </source>
</evidence>
<sequence length="422" mass="43666">MTTGRPPVVRRAPGKLFVAGEYAVVEPGNPAILVAVDRRVTATVTEPAGDGTLVSSDLLAAPVRWLRRGEGLDPVGVEDADRARRELAHVLAALRTVTRLLAEHGRPAPELDIAISSELHQDGVKFGLGSSGAVTVATVAAVAAHCGLTLSAEERYRLALLASAELDPKGSGGDLAASTWGGWIAYRAPDRAAVLDLVRRRGVAGALAEPWPGFEVRRLPPPPGVALEVGWTGTPASTTELVSGLHRRAWRGTPPHRRFVAASADLVRAAADALEHGDRPALLDSVRRARRELARLDEEAGLGVFTPALTALCDAAEAVGGAAKPSGAGGGDCGIALLEVPHAPAAPEAPDTPDTPDAPDIRATRATPDAPDTRTAPGAAGSHNSHSGATGASPDIDHLRERWAAAGVRPLDLRPATEGNEE</sequence>
<dbReference type="InterPro" id="IPR020568">
    <property type="entry name" value="Ribosomal_Su5_D2-typ_SF"/>
</dbReference>
<dbReference type="PANTHER" id="PTHR43290:SF2">
    <property type="entry name" value="MEVALONATE KINASE"/>
    <property type="match status" value="1"/>
</dbReference>
<dbReference type="Pfam" id="PF00288">
    <property type="entry name" value="GHMP_kinases_N"/>
    <property type="match status" value="1"/>
</dbReference>
<dbReference type="EC" id="2.7.4.2" evidence="13"/>
<dbReference type="PANTHER" id="PTHR43290">
    <property type="entry name" value="MEVALONATE KINASE"/>
    <property type="match status" value="1"/>
</dbReference>
<dbReference type="InterPro" id="IPR036554">
    <property type="entry name" value="GHMP_kinase_C_sf"/>
</dbReference>
<dbReference type="InterPro" id="IPR006205">
    <property type="entry name" value="Mev_gal_kin"/>
</dbReference>
<evidence type="ECO:0000256" key="5">
    <source>
        <dbReference type="ARBA" id="ARBA00022777"/>
    </source>
</evidence>
<evidence type="ECO:0000256" key="2">
    <source>
        <dbReference type="ARBA" id="ARBA00022516"/>
    </source>
</evidence>
<dbReference type="SUPFAM" id="SSF54211">
    <property type="entry name" value="Ribosomal protein S5 domain 2-like"/>
    <property type="match status" value="1"/>
</dbReference>
<feature type="region of interest" description="Disordered" evidence="10">
    <location>
        <begin position="344"/>
        <end position="422"/>
    </location>
</feature>
<dbReference type="Proteomes" id="UP001432222">
    <property type="component" value="Chromosome"/>
</dbReference>
<evidence type="ECO:0000256" key="6">
    <source>
        <dbReference type="ARBA" id="ARBA00022840"/>
    </source>
</evidence>
<proteinExistence type="predicted"/>
<dbReference type="InterPro" id="IPR013750">
    <property type="entry name" value="GHMP_kinase_C_dom"/>
</dbReference>
<accession>A0ABZ1U281</accession>
<evidence type="ECO:0000256" key="1">
    <source>
        <dbReference type="ARBA" id="ARBA00022490"/>
    </source>
</evidence>
<name>A0ABZ1U281_9ACTN</name>
<dbReference type="GO" id="GO:0004631">
    <property type="term" value="F:phosphomevalonate kinase activity"/>
    <property type="evidence" value="ECO:0007669"/>
    <property type="project" value="UniProtKB-EC"/>
</dbReference>
<dbReference type="InterPro" id="IPR006204">
    <property type="entry name" value="GHMP_kinase_N_dom"/>
</dbReference>
<evidence type="ECO:0000256" key="8">
    <source>
        <dbReference type="ARBA" id="ARBA00023098"/>
    </source>
</evidence>
<evidence type="ECO:0000256" key="4">
    <source>
        <dbReference type="ARBA" id="ARBA00022741"/>
    </source>
</evidence>
<evidence type="ECO:0000313" key="14">
    <source>
        <dbReference type="Proteomes" id="UP001432222"/>
    </source>
</evidence>
<protein>
    <submittedName>
        <fullName evidence="13">Phosphomevalonate kinase</fullName>
        <ecNumber evidence="13">2.7.4.2</ecNumber>
    </submittedName>
</protein>
<keyword evidence="5 13" id="KW-0418">Kinase</keyword>
<keyword evidence="7" id="KW-0460">Magnesium</keyword>
<keyword evidence="1" id="KW-0963">Cytoplasm</keyword>
<evidence type="ECO:0000256" key="3">
    <source>
        <dbReference type="ARBA" id="ARBA00022679"/>
    </source>
</evidence>
<evidence type="ECO:0000313" key="13">
    <source>
        <dbReference type="EMBL" id="WUQ85318.1"/>
    </source>
</evidence>
<reference evidence="13" key="1">
    <citation type="submission" date="2022-10" db="EMBL/GenBank/DDBJ databases">
        <title>The complete genomes of actinobacterial strains from the NBC collection.</title>
        <authorList>
            <person name="Joergensen T.S."/>
            <person name="Alvarez Arevalo M."/>
            <person name="Sterndorff E.B."/>
            <person name="Faurdal D."/>
            <person name="Vuksanovic O."/>
            <person name="Mourched A.-S."/>
            <person name="Charusanti P."/>
            <person name="Shaw S."/>
            <person name="Blin K."/>
            <person name="Weber T."/>
        </authorList>
    </citation>
    <scope>NUCLEOTIDE SEQUENCE</scope>
    <source>
        <strain evidence="13">NBC_00222</strain>
    </source>
</reference>
<gene>
    <name evidence="13" type="ORF">OHA16_21545</name>
</gene>
<keyword evidence="4" id="KW-0547">Nucleotide-binding</keyword>
<evidence type="ECO:0000259" key="11">
    <source>
        <dbReference type="Pfam" id="PF00288"/>
    </source>
</evidence>
<dbReference type="EMBL" id="CP108110">
    <property type="protein sequence ID" value="WUQ85318.1"/>
    <property type="molecule type" value="Genomic_DNA"/>
</dbReference>
<evidence type="ECO:0000256" key="10">
    <source>
        <dbReference type="SAM" id="MobiDB-lite"/>
    </source>
</evidence>
<dbReference type="Pfam" id="PF08544">
    <property type="entry name" value="GHMP_kinases_C"/>
    <property type="match status" value="1"/>
</dbReference>
<keyword evidence="2" id="KW-0444">Lipid biosynthesis</keyword>
<dbReference type="Gene3D" id="3.30.230.10">
    <property type="match status" value="1"/>
</dbReference>
<dbReference type="NCBIfam" id="TIGR01220">
    <property type="entry name" value="Pmev_kin_Gr_pos"/>
    <property type="match status" value="1"/>
</dbReference>
<evidence type="ECO:0000256" key="9">
    <source>
        <dbReference type="ARBA" id="ARBA00029438"/>
    </source>
</evidence>
<dbReference type="PRINTS" id="PR00959">
    <property type="entry name" value="MEVGALKINASE"/>
</dbReference>
<keyword evidence="6" id="KW-0067">ATP-binding</keyword>
<dbReference type="Gene3D" id="3.30.70.890">
    <property type="entry name" value="GHMP kinase, C-terminal domain"/>
    <property type="match status" value="1"/>
</dbReference>
<organism evidence="13 14">
    <name type="scientific">Kitasatospora purpeofusca</name>
    <dbReference type="NCBI Taxonomy" id="67352"/>
    <lineage>
        <taxon>Bacteria</taxon>
        <taxon>Bacillati</taxon>
        <taxon>Actinomycetota</taxon>
        <taxon>Actinomycetes</taxon>
        <taxon>Kitasatosporales</taxon>
        <taxon>Streptomycetaceae</taxon>
        <taxon>Kitasatospora</taxon>
    </lineage>
</organism>